<dbReference type="GO" id="GO:0005737">
    <property type="term" value="C:cytoplasm"/>
    <property type="evidence" value="ECO:0007669"/>
    <property type="project" value="TreeGrafter"/>
</dbReference>
<feature type="non-terminal residue" evidence="3">
    <location>
        <position position="332"/>
    </location>
</feature>
<dbReference type="Pfam" id="PF20421">
    <property type="entry name" value="DHR-2_Lobe_C"/>
    <property type="match status" value="1"/>
</dbReference>
<comment type="similarity">
    <text evidence="1">Belongs to the DOCK family.</text>
</comment>
<dbReference type="FunFam" id="1.20.58.740:FF:000004">
    <property type="entry name" value="Dedicator of cytokinesis protein 1"/>
    <property type="match status" value="1"/>
</dbReference>
<organism evidence="3 4">
    <name type="scientific">Meganyctiphanes norvegica</name>
    <name type="common">Northern krill</name>
    <name type="synonym">Thysanopoda norvegica</name>
    <dbReference type="NCBI Taxonomy" id="48144"/>
    <lineage>
        <taxon>Eukaryota</taxon>
        <taxon>Metazoa</taxon>
        <taxon>Ecdysozoa</taxon>
        <taxon>Arthropoda</taxon>
        <taxon>Crustacea</taxon>
        <taxon>Multicrustacea</taxon>
        <taxon>Malacostraca</taxon>
        <taxon>Eumalacostraca</taxon>
        <taxon>Eucarida</taxon>
        <taxon>Euphausiacea</taxon>
        <taxon>Euphausiidae</taxon>
        <taxon>Meganyctiphanes</taxon>
    </lineage>
</organism>
<dbReference type="PROSITE" id="PS51651">
    <property type="entry name" value="DOCKER"/>
    <property type="match status" value="1"/>
</dbReference>
<protein>
    <recommendedName>
        <fullName evidence="2">DOCKER domain-containing protein</fullName>
    </recommendedName>
</protein>
<dbReference type="InterPro" id="IPR026791">
    <property type="entry name" value="DOCK"/>
</dbReference>
<dbReference type="GO" id="GO:0007520">
    <property type="term" value="P:myoblast fusion"/>
    <property type="evidence" value="ECO:0007669"/>
    <property type="project" value="TreeGrafter"/>
</dbReference>
<dbReference type="Gene3D" id="1.20.58.740">
    <property type="match status" value="1"/>
</dbReference>
<dbReference type="GO" id="GO:0007264">
    <property type="term" value="P:small GTPase-mediated signal transduction"/>
    <property type="evidence" value="ECO:0007669"/>
    <property type="project" value="InterPro"/>
</dbReference>
<dbReference type="EMBL" id="CAXKWB010108528">
    <property type="protein sequence ID" value="CAL4230656.1"/>
    <property type="molecule type" value="Genomic_DNA"/>
</dbReference>
<dbReference type="InterPro" id="IPR027357">
    <property type="entry name" value="DOCKER_dom"/>
</dbReference>
<dbReference type="AlphaFoldDB" id="A0AAV2SSF1"/>
<dbReference type="PANTHER" id="PTHR45653">
    <property type="entry name" value="DEDICATOR OF CYTOKINESIS"/>
    <property type="match status" value="1"/>
</dbReference>
<dbReference type="GO" id="GO:0005886">
    <property type="term" value="C:plasma membrane"/>
    <property type="evidence" value="ECO:0007669"/>
    <property type="project" value="TreeGrafter"/>
</dbReference>
<feature type="domain" description="DOCKER" evidence="2">
    <location>
        <begin position="1"/>
        <end position="332"/>
    </location>
</feature>
<dbReference type="GO" id="GO:0031267">
    <property type="term" value="F:small GTPase binding"/>
    <property type="evidence" value="ECO:0007669"/>
    <property type="project" value="TreeGrafter"/>
</dbReference>
<name>A0AAV2SSF1_MEGNR</name>
<evidence type="ECO:0000256" key="1">
    <source>
        <dbReference type="PROSITE-ProRule" id="PRU00984"/>
    </source>
</evidence>
<proteinExistence type="inferred from homology"/>
<comment type="caution">
    <text evidence="3">The sequence shown here is derived from an EMBL/GenBank/DDBJ whole genome shotgun (WGS) entry which is preliminary data.</text>
</comment>
<dbReference type="PANTHER" id="PTHR45653:SF10">
    <property type="entry name" value="MYOBLAST CITY, ISOFORM B"/>
    <property type="match status" value="1"/>
</dbReference>
<dbReference type="Pfam" id="PF20422">
    <property type="entry name" value="DHR-2_Lobe_B"/>
    <property type="match status" value="1"/>
</dbReference>
<gene>
    <name evidence="3" type="ORF">MNOR_LOCUS39764</name>
</gene>
<accession>A0AAV2SSF1</accession>
<dbReference type="Gene3D" id="1.25.40.410">
    <property type="match status" value="1"/>
</dbReference>
<dbReference type="GO" id="GO:0016477">
    <property type="term" value="P:cell migration"/>
    <property type="evidence" value="ECO:0007669"/>
    <property type="project" value="TreeGrafter"/>
</dbReference>
<dbReference type="GO" id="GO:0005085">
    <property type="term" value="F:guanyl-nucleotide exchange factor activity"/>
    <property type="evidence" value="ECO:0007669"/>
    <property type="project" value="InterPro"/>
</dbReference>
<dbReference type="InterPro" id="IPR046773">
    <property type="entry name" value="DOCKER_Lobe_C"/>
</dbReference>
<reference evidence="3 4" key="1">
    <citation type="submission" date="2024-05" db="EMBL/GenBank/DDBJ databases">
        <authorList>
            <person name="Wallberg A."/>
        </authorList>
    </citation>
    <scope>NUCLEOTIDE SEQUENCE [LARGE SCALE GENOMIC DNA]</scope>
</reference>
<keyword evidence="4" id="KW-1185">Reference proteome</keyword>
<sequence>MWEDALTRCKELMVIFEDVIMDYSELAKLHSKIAEFYKKIMDPHNMRPEPEYFRVAYYGRGFPAFLQNKVFVYRGNGYERLGDFTSRILDQFPNAELMKKLTPPSKEVKESPQQFLQINKVDCVMAENHKFSSPKVSESIQSYYRVNHVKTFTYSRPFHRGQKDSSNEFATLCMEKTILHTSYELPGILRCFPVSNSETEELSPLENAIESMQNANNDLTEIVKKHYKNQTLPLHPLTSKLNGMVDPAVMGGVANYEKAFVNDEYLQHHPDDADKVRMLQEHIAKQVPLLEIGLHIHGSRINDAPLVVPLHKHMLVSFQNMKSQVQEKHGVA</sequence>
<dbReference type="InterPro" id="IPR043161">
    <property type="entry name" value="DOCK_C_lobe_A"/>
</dbReference>
<evidence type="ECO:0000313" key="3">
    <source>
        <dbReference type="EMBL" id="CAL4230656.1"/>
    </source>
</evidence>
<dbReference type="InterPro" id="IPR046770">
    <property type="entry name" value="DOCKER_Lobe_B"/>
</dbReference>
<evidence type="ECO:0000313" key="4">
    <source>
        <dbReference type="Proteomes" id="UP001497623"/>
    </source>
</evidence>
<dbReference type="InterPro" id="IPR043162">
    <property type="entry name" value="DOCK_C_lobe_C"/>
</dbReference>
<dbReference type="Proteomes" id="UP001497623">
    <property type="component" value="Unassembled WGS sequence"/>
</dbReference>
<evidence type="ECO:0000259" key="2">
    <source>
        <dbReference type="PROSITE" id="PS51651"/>
    </source>
</evidence>